<dbReference type="PANTHER" id="PTHR43656">
    <property type="entry name" value="BINDING OXIDOREDUCTASE, PUTATIVE (AFU_ORTHOLOGUE AFUA_2G08260)-RELATED"/>
    <property type="match status" value="1"/>
</dbReference>
<organism evidence="4 5">
    <name type="scientific">Aerococcus agrisoli</name>
    <dbReference type="NCBI Taxonomy" id="2487350"/>
    <lineage>
        <taxon>Bacteria</taxon>
        <taxon>Bacillati</taxon>
        <taxon>Bacillota</taxon>
        <taxon>Bacilli</taxon>
        <taxon>Lactobacillales</taxon>
        <taxon>Aerococcaceae</taxon>
        <taxon>Aerococcus</taxon>
    </lineage>
</organism>
<keyword evidence="2" id="KW-0560">Oxidoreductase</keyword>
<dbReference type="GO" id="GO:0016491">
    <property type="term" value="F:oxidoreductase activity"/>
    <property type="evidence" value="ECO:0007669"/>
    <property type="project" value="UniProtKB-KW"/>
</dbReference>
<evidence type="ECO:0000256" key="1">
    <source>
        <dbReference type="ARBA" id="ARBA00022630"/>
    </source>
</evidence>
<feature type="domain" description="NADH:flavin oxidoreductase/NADH oxidase N-terminal" evidence="3">
    <location>
        <begin position="14"/>
        <end position="339"/>
    </location>
</feature>
<evidence type="ECO:0000313" key="4">
    <source>
        <dbReference type="EMBL" id="RPA60970.1"/>
    </source>
</evidence>
<dbReference type="InterPro" id="IPR001155">
    <property type="entry name" value="OxRdtase_FMN_N"/>
</dbReference>
<sequence>MKKLTDKVTFRHGATIDTRTVQSPMLTNSGLDEKVTEDTIKYYSARSKSAGMVIVEYTSVSLNGGPSRSWAPNREQLAIHKDDFIPGFKQVAAGLKKDGNKAILQLVHSGREAEYRHQLGGRVEVPSQMDFGWIDYPVYELTEEEVWEIVRDFGRATKRAIEAGFDGVEIHGANHYLHQQFFSAFSNLRTDFWGGNLDKRMNFAVETAREVFKVAAEYAPKDFIIGYRISPEEVHGDNVGYTWHESQQLVAKLTADFDFDYIHISTNDYTQTPEDSDKNYAELLGEAVPAPTLLMIAGGIHTVEKMNDALNYVDIVSLGRPTLIDPQIAEKIKTGKEDEIYLAFSEESVSASHLTPGLIELLANTGYFDMPGIEYLKSLTNIELDDVVTHDGTK</sequence>
<dbReference type="SUPFAM" id="SSF51395">
    <property type="entry name" value="FMN-linked oxidoreductases"/>
    <property type="match status" value="1"/>
</dbReference>
<gene>
    <name evidence="4" type="ORF">EF384_02850</name>
</gene>
<dbReference type="Proteomes" id="UP000273977">
    <property type="component" value="Unassembled WGS sequence"/>
</dbReference>
<name>A0A3N4GQT1_9LACT</name>
<proteinExistence type="predicted"/>
<dbReference type="GO" id="GO:0010181">
    <property type="term" value="F:FMN binding"/>
    <property type="evidence" value="ECO:0007669"/>
    <property type="project" value="InterPro"/>
</dbReference>
<evidence type="ECO:0000313" key="5">
    <source>
        <dbReference type="Proteomes" id="UP000273977"/>
    </source>
</evidence>
<dbReference type="InterPro" id="IPR051799">
    <property type="entry name" value="NADH_flavin_oxidoreductase"/>
</dbReference>
<dbReference type="Pfam" id="PF00724">
    <property type="entry name" value="Oxidored_FMN"/>
    <property type="match status" value="1"/>
</dbReference>
<dbReference type="RefSeq" id="WP_123779484.1">
    <property type="nucleotide sequence ID" value="NZ_RKMG01000006.1"/>
</dbReference>
<reference evidence="4 5" key="1">
    <citation type="submission" date="2018-11" db="EMBL/GenBank/DDBJ databases">
        <title>Aerococcus sp. SJQ22, whole genome shotgun sequence.</title>
        <authorList>
            <person name="Sun L."/>
            <person name="Gao X."/>
            <person name="Chen W."/>
            <person name="Huang K."/>
        </authorList>
    </citation>
    <scope>NUCLEOTIDE SEQUENCE [LARGE SCALE GENOMIC DNA]</scope>
    <source>
        <strain evidence="4 5">SJQ22</strain>
    </source>
</reference>
<dbReference type="InterPro" id="IPR013785">
    <property type="entry name" value="Aldolase_TIM"/>
</dbReference>
<protein>
    <submittedName>
        <fullName evidence="4">NADH-dependent oxidoreductase</fullName>
    </submittedName>
</protein>
<dbReference type="AlphaFoldDB" id="A0A3N4GQT1"/>
<dbReference type="PANTHER" id="PTHR43656:SF2">
    <property type="entry name" value="BINDING OXIDOREDUCTASE, PUTATIVE (AFU_ORTHOLOGUE AFUA_2G08260)-RELATED"/>
    <property type="match status" value="1"/>
</dbReference>
<accession>A0A3N4GQT1</accession>
<evidence type="ECO:0000256" key="2">
    <source>
        <dbReference type="ARBA" id="ARBA00023002"/>
    </source>
</evidence>
<dbReference type="Gene3D" id="3.20.20.70">
    <property type="entry name" value="Aldolase class I"/>
    <property type="match status" value="1"/>
</dbReference>
<dbReference type="EMBL" id="RKMG01000006">
    <property type="protein sequence ID" value="RPA60970.1"/>
    <property type="molecule type" value="Genomic_DNA"/>
</dbReference>
<dbReference type="OrthoDB" id="9806724at2"/>
<keyword evidence="5" id="KW-1185">Reference proteome</keyword>
<keyword evidence="1" id="KW-0285">Flavoprotein</keyword>
<comment type="caution">
    <text evidence="4">The sequence shown here is derived from an EMBL/GenBank/DDBJ whole genome shotgun (WGS) entry which is preliminary data.</text>
</comment>
<evidence type="ECO:0000259" key="3">
    <source>
        <dbReference type="Pfam" id="PF00724"/>
    </source>
</evidence>